<gene>
    <name evidence="9" type="ORF">EAH69_12575</name>
</gene>
<keyword evidence="5" id="KW-0378">Hydrolase</keyword>
<feature type="chain" id="PRO_5018261511" evidence="7">
    <location>
        <begin position="21"/>
        <end position="486"/>
    </location>
</feature>
<name>A0A3L9M193_9FLAO</name>
<keyword evidence="10" id="KW-1185">Reference proteome</keyword>
<feature type="domain" description="Peptidase M28" evidence="8">
    <location>
        <begin position="185"/>
        <end position="382"/>
    </location>
</feature>
<dbReference type="GO" id="GO:0006508">
    <property type="term" value="P:proteolysis"/>
    <property type="evidence" value="ECO:0007669"/>
    <property type="project" value="UniProtKB-KW"/>
</dbReference>
<evidence type="ECO:0000256" key="2">
    <source>
        <dbReference type="ARBA" id="ARBA00022670"/>
    </source>
</evidence>
<dbReference type="InterPro" id="IPR045175">
    <property type="entry name" value="M28_fam"/>
</dbReference>
<dbReference type="GO" id="GO:0008235">
    <property type="term" value="F:metalloexopeptidase activity"/>
    <property type="evidence" value="ECO:0007669"/>
    <property type="project" value="InterPro"/>
</dbReference>
<keyword evidence="1" id="KW-0031">Aminopeptidase</keyword>
<dbReference type="Gene3D" id="3.40.630.10">
    <property type="entry name" value="Zn peptidases"/>
    <property type="match status" value="1"/>
</dbReference>
<keyword evidence="6" id="KW-0862">Zinc</keyword>
<feature type="signal peptide" evidence="7">
    <location>
        <begin position="1"/>
        <end position="20"/>
    </location>
</feature>
<protein>
    <submittedName>
        <fullName evidence="9">M20/M25/M40 family metallo-hydrolase</fullName>
    </submittedName>
</protein>
<evidence type="ECO:0000259" key="8">
    <source>
        <dbReference type="Pfam" id="PF04389"/>
    </source>
</evidence>
<accession>A0A3L9M193</accession>
<evidence type="ECO:0000256" key="7">
    <source>
        <dbReference type="SAM" id="SignalP"/>
    </source>
</evidence>
<dbReference type="PANTHER" id="PTHR12147">
    <property type="entry name" value="METALLOPEPTIDASE M28 FAMILY MEMBER"/>
    <property type="match status" value="1"/>
</dbReference>
<dbReference type="NCBIfam" id="TIGR04183">
    <property type="entry name" value="Por_Secre_tail"/>
    <property type="match status" value="1"/>
</dbReference>
<dbReference type="GO" id="GO:0004177">
    <property type="term" value="F:aminopeptidase activity"/>
    <property type="evidence" value="ECO:0007669"/>
    <property type="project" value="UniProtKB-KW"/>
</dbReference>
<dbReference type="EMBL" id="RDOJ01000022">
    <property type="protein sequence ID" value="RLZ06765.1"/>
    <property type="molecule type" value="Genomic_DNA"/>
</dbReference>
<dbReference type="OrthoDB" id="9789219at2"/>
<dbReference type="InterPro" id="IPR026444">
    <property type="entry name" value="Secre_tail"/>
</dbReference>
<evidence type="ECO:0000256" key="6">
    <source>
        <dbReference type="ARBA" id="ARBA00022833"/>
    </source>
</evidence>
<evidence type="ECO:0000256" key="5">
    <source>
        <dbReference type="ARBA" id="ARBA00022801"/>
    </source>
</evidence>
<evidence type="ECO:0000313" key="9">
    <source>
        <dbReference type="EMBL" id="RLZ06765.1"/>
    </source>
</evidence>
<dbReference type="AlphaFoldDB" id="A0A3L9M193"/>
<reference evidence="9 10" key="1">
    <citation type="submission" date="2018-10" db="EMBL/GenBank/DDBJ databases">
        <authorList>
            <person name="Chen X."/>
        </authorList>
    </citation>
    <scope>NUCLEOTIDE SEQUENCE [LARGE SCALE GENOMIC DNA]</scope>
    <source>
        <strain evidence="9 10">YIM 102668</strain>
    </source>
</reference>
<dbReference type="GO" id="GO:0046872">
    <property type="term" value="F:metal ion binding"/>
    <property type="evidence" value="ECO:0007669"/>
    <property type="project" value="UniProtKB-KW"/>
</dbReference>
<evidence type="ECO:0000313" key="10">
    <source>
        <dbReference type="Proteomes" id="UP000275348"/>
    </source>
</evidence>
<keyword evidence="3" id="KW-0479">Metal-binding</keyword>
<dbReference type="PANTHER" id="PTHR12147:SF56">
    <property type="entry name" value="AMINOPEPTIDASE YDR415C-RELATED"/>
    <property type="match status" value="1"/>
</dbReference>
<dbReference type="Pfam" id="PF04389">
    <property type="entry name" value="Peptidase_M28"/>
    <property type="match status" value="1"/>
</dbReference>
<sequence length="486" mass="53933">MNFKSTLIALGFLACITSNAQDKSEFVYASMEASHAKELKESYPNQIDILLTNRNLASVYIHPEVAHELHQKILSHGPGYLQHASLAEVNKLIQRPVVEARQVLNYNITEQAYVNQILNDVNEDNIEELIQHLENYGTRFHTRAEANVAAQDLKERWEAIIATAGRQNDVSVRIVDHVNTPMKSVVLTINGNELPSEYVIIGGHLDSTVSGFNKAVAPGADDNASGIATITEAARVLLTNNFKPKRTVEIMAYAAEEIGLVGSNEIATSYANEGINVVGYVQFDMTAYKGSTQDVYLATDYFIDNTLNLFLIELMEEYNTIGNHQFSYGTTRCNYGCSDHYSWAMNNYPAAFPFEASFNDSNHLIHTTQDTYTNLGATPSHAAKFTKLAIEFLVEAAKRTEILGIGNVDQAKAKFYMNQKYVGFEVPSNQTIKSATVINVAGQKVATKNQVNNNDKINLNQLLNGAYILLLETTSGEKLTHKFILK</sequence>
<dbReference type="SUPFAM" id="SSF53187">
    <property type="entry name" value="Zn-dependent exopeptidases"/>
    <property type="match status" value="1"/>
</dbReference>
<organism evidence="9 10">
    <name type="scientific">Faecalibacter macacae</name>
    <dbReference type="NCBI Taxonomy" id="1859289"/>
    <lineage>
        <taxon>Bacteria</taxon>
        <taxon>Pseudomonadati</taxon>
        <taxon>Bacteroidota</taxon>
        <taxon>Flavobacteriia</taxon>
        <taxon>Flavobacteriales</taxon>
        <taxon>Weeksellaceae</taxon>
        <taxon>Faecalibacter</taxon>
    </lineage>
</organism>
<evidence type="ECO:0000256" key="1">
    <source>
        <dbReference type="ARBA" id="ARBA00022438"/>
    </source>
</evidence>
<comment type="caution">
    <text evidence="9">The sequence shown here is derived from an EMBL/GenBank/DDBJ whole genome shotgun (WGS) entry which is preliminary data.</text>
</comment>
<keyword evidence="2" id="KW-0645">Protease</keyword>
<dbReference type="RefSeq" id="WP_121935563.1">
    <property type="nucleotide sequence ID" value="NZ_RDOJ01000022.1"/>
</dbReference>
<dbReference type="Proteomes" id="UP000275348">
    <property type="component" value="Unassembled WGS sequence"/>
</dbReference>
<proteinExistence type="predicted"/>
<evidence type="ECO:0000256" key="4">
    <source>
        <dbReference type="ARBA" id="ARBA00022729"/>
    </source>
</evidence>
<keyword evidence="4 7" id="KW-0732">Signal</keyword>
<dbReference type="InterPro" id="IPR007484">
    <property type="entry name" value="Peptidase_M28"/>
</dbReference>
<evidence type="ECO:0000256" key="3">
    <source>
        <dbReference type="ARBA" id="ARBA00022723"/>
    </source>
</evidence>
<dbReference type="PROSITE" id="PS51257">
    <property type="entry name" value="PROKAR_LIPOPROTEIN"/>
    <property type="match status" value="1"/>
</dbReference>